<protein>
    <recommendedName>
        <fullName evidence="2 5">Cell shape-determining protein MreC</fullName>
    </recommendedName>
    <alternativeName>
        <fullName evidence="4 5">Cell shape protein MreC</fullName>
    </alternativeName>
</protein>
<dbReference type="AlphaFoldDB" id="G9QQ63"/>
<dbReference type="NCBIfam" id="TIGR00219">
    <property type="entry name" value="mreC"/>
    <property type="match status" value="1"/>
</dbReference>
<dbReference type="GO" id="GO:0008360">
    <property type="term" value="P:regulation of cell shape"/>
    <property type="evidence" value="ECO:0007669"/>
    <property type="project" value="UniProtKB-KW"/>
</dbReference>
<keyword evidence="6" id="KW-0175">Coiled coil</keyword>
<dbReference type="Gene3D" id="1.20.5.490">
    <property type="entry name" value="Single helix bin"/>
    <property type="match status" value="1"/>
</dbReference>
<evidence type="ECO:0000313" key="10">
    <source>
        <dbReference type="Proteomes" id="UP000011747"/>
    </source>
</evidence>
<dbReference type="Gene3D" id="2.40.10.350">
    <property type="entry name" value="Rod shape-determining protein MreC, domain 2"/>
    <property type="match status" value="1"/>
</dbReference>
<feature type="coiled-coil region" evidence="6">
    <location>
        <begin position="66"/>
        <end position="113"/>
    </location>
</feature>
<dbReference type="Pfam" id="PF04085">
    <property type="entry name" value="MreC"/>
    <property type="match status" value="1"/>
</dbReference>
<feature type="region of interest" description="Disordered" evidence="7">
    <location>
        <begin position="281"/>
        <end position="300"/>
    </location>
</feature>
<dbReference type="RefSeq" id="WP_003355527.1">
    <property type="nucleotide sequence ID" value="NZ_JH414764.1"/>
</dbReference>
<evidence type="ECO:0000256" key="4">
    <source>
        <dbReference type="ARBA" id="ARBA00032089"/>
    </source>
</evidence>
<dbReference type="PANTHER" id="PTHR34138:SF1">
    <property type="entry name" value="CELL SHAPE-DETERMINING PROTEIN MREC"/>
    <property type="match status" value="1"/>
</dbReference>
<accession>G9QQ63</accession>
<dbReference type="GO" id="GO:0005886">
    <property type="term" value="C:plasma membrane"/>
    <property type="evidence" value="ECO:0007669"/>
    <property type="project" value="TreeGrafter"/>
</dbReference>
<name>G9QQ63_9BACI</name>
<dbReference type="InterPro" id="IPR007221">
    <property type="entry name" value="MreC"/>
</dbReference>
<dbReference type="PIRSF" id="PIRSF038471">
    <property type="entry name" value="MreC"/>
    <property type="match status" value="1"/>
</dbReference>
<dbReference type="InterPro" id="IPR042177">
    <property type="entry name" value="Cell/Rod_1"/>
</dbReference>
<proteinExistence type="inferred from homology"/>
<feature type="compositionally biased region" description="Polar residues" evidence="7">
    <location>
        <begin position="281"/>
        <end position="294"/>
    </location>
</feature>
<dbReference type="InterPro" id="IPR042175">
    <property type="entry name" value="Cell/Rod_MreC_2"/>
</dbReference>
<dbReference type="PANTHER" id="PTHR34138">
    <property type="entry name" value="CELL SHAPE-DETERMINING PROTEIN MREC"/>
    <property type="match status" value="1"/>
</dbReference>
<reference evidence="9 10" key="1">
    <citation type="submission" date="2011-09" db="EMBL/GenBank/DDBJ databases">
        <title>The Genome Sequence of Bacillus smithii 7_3_47FAA.</title>
        <authorList>
            <consortium name="The Broad Institute Genome Sequencing Platform"/>
            <person name="Earl A."/>
            <person name="Ward D."/>
            <person name="Feldgarden M."/>
            <person name="Gevers D."/>
            <person name="Daigneault M."/>
            <person name="Strauss J."/>
            <person name="Allen-Vercoe E."/>
            <person name="Young S.K."/>
            <person name="Zeng Q."/>
            <person name="Gargeya S."/>
            <person name="Fitzgerald M."/>
            <person name="Haas B."/>
            <person name="Abouelleil A."/>
            <person name="Alvarado L."/>
            <person name="Arachchi H.M."/>
            <person name="Berlin A."/>
            <person name="Brown A."/>
            <person name="Chapman S.B."/>
            <person name="Chen Z."/>
            <person name="Dunbar C."/>
            <person name="Freedman E."/>
            <person name="Gearin G."/>
            <person name="Goldberg J."/>
            <person name="Griggs A."/>
            <person name="Gujja S."/>
            <person name="Heiman D."/>
            <person name="Howarth C."/>
            <person name="Larson L."/>
            <person name="Lui A."/>
            <person name="MacDonald P.J.P."/>
            <person name="Montmayeur A."/>
            <person name="Murphy C."/>
            <person name="Neiman D."/>
            <person name="Pearson M."/>
            <person name="Priest M."/>
            <person name="Roberts A."/>
            <person name="Saif S."/>
            <person name="Shea T."/>
            <person name="Shenoy N."/>
            <person name="Sisk P."/>
            <person name="Stolte C."/>
            <person name="Sykes S."/>
            <person name="Wortman J."/>
            <person name="Nusbaum C."/>
            <person name="Birren B."/>
        </authorList>
    </citation>
    <scope>NUCLEOTIDE SEQUENCE [LARGE SCALE GENOMIC DNA]</scope>
    <source>
        <strain evidence="9 10">7_3_47FAA</strain>
    </source>
</reference>
<dbReference type="PATRIC" id="fig|665952.3.peg.3347"/>
<dbReference type="Proteomes" id="UP000011747">
    <property type="component" value="Unassembled WGS sequence"/>
</dbReference>
<feature type="domain" description="Rod shape-determining protein MreC beta-barrel core" evidence="8">
    <location>
        <begin position="123"/>
        <end position="274"/>
    </location>
</feature>
<dbReference type="InterPro" id="IPR055342">
    <property type="entry name" value="MreC_beta-barrel_core"/>
</dbReference>
<dbReference type="EMBL" id="ACWF01000158">
    <property type="protein sequence ID" value="EHL73377.1"/>
    <property type="molecule type" value="Genomic_DNA"/>
</dbReference>
<keyword evidence="3 5" id="KW-0133">Cell shape</keyword>
<dbReference type="Gene3D" id="2.40.10.340">
    <property type="entry name" value="Rod shape-determining protein MreC, domain 1"/>
    <property type="match status" value="1"/>
</dbReference>
<dbReference type="GeneID" id="87582426"/>
<evidence type="ECO:0000256" key="7">
    <source>
        <dbReference type="SAM" id="MobiDB-lite"/>
    </source>
</evidence>
<evidence type="ECO:0000256" key="6">
    <source>
        <dbReference type="SAM" id="Coils"/>
    </source>
</evidence>
<evidence type="ECO:0000256" key="1">
    <source>
        <dbReference type="ARBA" id="ARBA00009369"/>
    </source>
</evidence>
<organism evidence="9 10">
    <name type="scientific">Bacillus smithii 7_3_47FAA</name>
    <dbReference type="NCBI Taxonomy" id="665952"/>
    <lineage>
        <taxon>Bacteria</taxon>
        <taxon>Bacillati</taxon>
        <taxon>Bacillota</taxon>
        <taxon>Bacilli</taxon>
        <taxon>Bacillales</taxon>
        <taxon>Bacillaceae</taxon>
        <taxon>Bacillus</taxon>
    </lineage>
</organism>
<comment type="function">
    <text evidence="5">Involved in formation and maintenance of cell shape.</text>
</comment>
<sequence length="300" mass="32984">MPQFFSNKRLIVLLVSIIVLVALIGYSLRNKANISWPEQFVKDIVGLGQSVVSKPAGAITNFFEDIQNLKNTYQENEKLKAHLAQLGQIESEVNRLKKDNQELRAVLKKQESLSDYSVIQATVIARNPDRWFDLVTIDKGKAAGVKPGMAVQTANGLIGKVKSAAKFTASVELLSAQDPKNRISAVIQSKKNVYGLIEGYDQDKGYLLLKDIPFNAKIKKGDSVITSGLGGVFPKGLLIGKVKKLVPDQFGLTQTAYIKPAADMYDLEHVMVVKRKMRTASMASDNSQQQQSTVDGEGEM</sequence>
<evidence type="ECO:0000313" key="9">
    <source>
        <dbReference type="EMBL" id="EHL73377.1"/>
    </source>
</evidence>
<evidence type="ECO:0000259" key="8">
    <source>
        <dbReference type="Pfam" id="PF04085"/>
    </source>
</evidence>
<evidence type="ECO:0000256" key="2">
    <source>
        <dbReference type="ARBA" id="ARBA00013855"/>
    </source>
</evidence>
<comment type="similarity">
    <text evidence="1 5">Belongs to the MreC family.</text>
</comment>
<dbReference type="HOGENOM" id="CLU_042663_1_1_9"/>
<gene>
    <name evidence="9" type="ORF">HMPREF1015_00430</name>
</gene>
<evidence type="ECO:0000256" key="3">
    <source>
        <dbReference type="ARBA" id="ARBA00022960"/>
    </source>
</evidence>
<keyword evidence="10" id="KW-1185">Reference proteome</keyword>
<comment type="caution">
    <text evidence="9">The sequence shown here is derived from an EMBL/GenBank/DDBJ whole genome shotgun (WGS) entry which is preliminary data.</text>
</comment>
<evidence type="ECO:0000256" key="5">
    <source>
        <dbReference type="PIRNR" id="PIRNR038471"/>
    </source>
</evidence>